<name>A0A7W6GPE6_9SPHN</name>
<sequence>MMMLPIALTFGAGCALLNIWLGWRCAQVRIRGKVLHGDGGDPLLARRMRAHANFIEYTPITLLLLLLVELAWGESPWLWGAGAIYLLARIAHAFGMDADKPTPARGGGIMATWLVTIGLALAALYAAYAHGSSTPAPAALSAQV</sequence>
<protein>
    <recommendedName>
        <fullName evidence="8">MAPEG family protein</fullName>
    </recommendedName>
</protein>
<comment type="caution">
    <text evidence="6">The sequence shown here is derived from an EMBL/GenBank/DDBJ whole genome shotgun (WGS) entry which is preliminary data.</text>
</comment>
<gene>
    <name evidence="6" type="ORF">GGR44_002135</name>
</gene>
<keyword evidence="2 5" id="KW-0812">Transmembrane</keyword>
<comment type="subcellular location">
    <subcellularLocation>
        <location evidence="1">Membrane</location>
    </subcellularLocation>
</comment>
<dbReference type="PANTHER" id="PTHR35814">
    <property type="match status" value="1"/>
</dbReference>
<dbReference type="SUPFAM" id="SSF161084">
    <property type="entry name" value="MAPEG domain-like"/>
    <property type="match status" value="1"/>
</dbReference>
<dbReference type="GO" id="GO:0016020">
    <property type="term" value="C:membrane"/>
    <property type="evidence" value="ECO:0007669"/>
    <property type="project" value="UniProtKB-SubCell"/>
</dbReference>
<evidence type="ECO:0000256" key="3">
    <source>
        <dbReference type="ARBA" id="ARBA00022989"/>
    </source>
</evidence>
<dbReference type="Gene3D" id="1.20.120.550">
    <property type="entry name" value="Membrane associated eicosanoid/glutathione metabolism-like domain"/>
    <property type="match status" value="1"/>
</dbReference>
<dbReference type="PANTHER" id="PTHR35814:SF1">
    <property type="entry name" value="GLUTATHIONE S-TRANSFERASE-RELATED"/>
    <property type="match status" value="1"/>
</dbReference>
<keyword evidence="7" id="KW-1185">Reference proteome</keyword>
<dbReference type="AlphaFoldDB" id="A0A7W6GPE6"/>
<feature type="transmembrane region" description="Helical" evidence="5">
    <location>
        <begin position="54"/>
        <end position="72"/>
    </location>
</feature>
<dbReference type="EMBL" id="JACIEB010000004">
    <property type="protein sequence ID" value="MBB3982472.1"/>
    <property type="molecule type" value="Genomic_DNA"/>
</dbReference>
<proteinExistence type="predicted"/>
<evidence type="ECO:0008006" key="8">
    <source>
        <dbReference type="Google" id="ProtNLM"/>
    </source>
</evidence>
<evidence type="ECO:0000256" key="1">
    <source>
        <dbReference type="ARBA" id="ARBA00004370"/>
    </source>
</evidence>
<keyword evidence="4 5" id="KW-0472">Membrane</keyword>
<keyword evidence="3 5" id="KW-1133">Transmembrane helix</keyword>
<feature type="transmembrane region" description="Helical" evidence="5">
    <location>
        <begin position="6"/>
        <end position="23"/>
    </location>
</feature>
<feature type="transmembrane region" description="Helical" evidence="5">
    <location>
        <begin position="78"/>
        <end position="96"/>
    </location>
</feature>
<evidence type="ECO:0000256" key="5">
    <source>
        <dbReference type="SAM" id="Phobius"/>
    </source>
</evidence>
<evidence type="ECO:0000313" key="6">
    <source>
        <dbReference type="EMBL" id="MBB3982472.1"/>
    </source>
</evidence>
<reference evidence="6 7" key="1">
    <citation type="submission" date="2020-08" db="EMBL/GenBank/DDBJ databases">
        <title>Genomic Encyclopedia of Type Strains, Phase IV (KMG-IV): sequencing the most valuable type-strain genomes for metagenomic binning, comparative biology and taxonomic classification.</title>
        <authorList>
            <person name="Goeker M."/>
        </authorList>
    </citation>
    <scope>NUCLEOTIDE SEQUENCE [LARGE SCALE GENOMIC DNA]</scope>
    <source>
        <strain evidence="6 7">DSM 29348</strain>
    </source>
</reference>
<accession>A0A7W6GPE6</accession>
<evidence type="ECO:0000256" key="2">
    <source>
        <dbReference type="ARBA" id="ARBA00022692"/>
    </source>
</evidence>
<evidence type="ECO:0000256" key="4">
    <source>
        <dbReference type="ARBA" id="ARBA00023136"/>
    </source>
</evidence>
<evidence type="ECO:0000313" key="7">
    <source>
        <dbReference type="Proteomes" id="UP000552757"/>
    </source>
</evidence>
<dbReference type="Proteomes" id="UP000552757">
    <property type="component" value="Unassembled WGS sequence"/>
</dbReference>
<organism evidence="6 7">
    <name type="scientific">Sphingobium fontiphilum</name>
    <dbReference type="NCBI Taxonomy" id="944425"/>
    <lineage>
        <taxon>Bacteria</taxon>
        <taxon>Pseudomonadati</taxon>
        <taxon>Pseudomonadota</taxon>
        <taxon>Alphaproteobacteria</taxon>
        <taxon>Sphingomonadales</taxon>
        <taxon>Sphingomonadaceae</taxon>
        <taxon>Sphingobium</taxon>
    </lineage>
</organism>
<dbReference type="InterPro" id="IPR001129">
    <property type="entry name" value="Membr-assoc_MAPEG"/>
</dbReference>
<dbReference type="InterPro" id="IPR023352">
    <property type="entry name" value="MAPEG-like_dom_sf"/>
</dbReference>
<feature type="transmembrane region" description="Helical" evidence="5">
    <location>
        <begin position="108"/>
        <end position="128"/>
    </location>
</feature>
<dbReference type="Pfam" id="PF01124">
    <property type="entry name" value="MAPEG"/>
    <property type="match status" value="1"/>
</dbReference>